<dbReference type="HOGENOM" id="CLU_004534_2_0_11"/>
<evidence type="ECO:0000256" key="2">
    <source>
        <dbReference type="ARBA" id="ARBA00022692"/>
    </source>
</evidence>
<dbReference type="GO" id="GO:0016020">
    <property type="term" value="C:membrane"/>
    <property type="evidence" value="ECO:0007669"/>
    <property type="project" value="UniProtKB-SubCell"/>
</dbReference>
<keyword evidence="8" id="KW-1185">Reference proteome</keyword>
<comment type="subcellular location">
    <subcellularLocation>
        <location evidence="1">Membrane</location>
        <topology evidence="1">Multi-pass membrane protein</topology>
    </subcellularLocation>
</comment>
<name>D0WIM0_SLAES</name>
<dbReference type="InterPro" id="IPR017501">
    <property type="entry name" value="Phage_infect_YhgE_C"/>
</dbReference>
<dbReference type="eggNOG" id="COG1511">
    <property type="taxonomic scope" value="Bacteria"/>
</dbReference>
<dbReference type="PANTHER" id="PTHR43077:SF10">
    <property type="entry name" value="TRANSPORT PERMEASE PROTEIN"/>
    <property type="match status" value="1"/>
</dbReference>
<feature type="domain" description="ABC-2 type transporter transmembrane" evidence="6">
    <location>
        <begin position="34"/>
        <end position="164"/>
    </location>
</feature>
<dbReference type="InterPro" id="IPR013525">
    <property type="entry name" value="ABC2_TM"/>
</dbReference>
<evidence type="ECO:0000256" key="5">
    <source>
        <dbReference type="SAM" id="Phobius"/>
    </source>
</evidence>
<dbReference type="OrthoDB" id="9811483at2"/>
<dbReference type="NCBIfam" id="TIGR03061">
    <property type="entry name" value="pip_yhgE_Nterm"/>
    <property type="match status" value="1"/>
</dbReference>
<organism evidence="7 8">
    <name type="scientific">Slackia exigua (strain ATCC 700122 / DSM 15923 / CIP 105133 / JCM 11022 / KCTC 5966 / S-7)</name>
    <dbReference type="NCBI Taxonomy" id="649764"/>
    <lineage>
        <taxon>Bacteria</taxon>
        <taxon>Bacillati</taxon>
        <taxon>Actinomycetota</taxon>
        <taxon>Coriobacteriia</taxon>
        <taxon>Eggerthellales</taxon>
        <taxon>Eggerthellaceae</taxon>
        <taxon>Slackia</taxon>
    </lineage>
</organism>
<dbReference type="EMBL" id="ACUX02000016">
    <property type="protein sequence ID" value="EEZ60887.1"/>
    <property type="molecule type" value="Genomic_DNA"/>
</dbReference>
<protein>
    <submittedName>
        <fullName evidence="7">YhgE/Pip domain protein</fullName>
    </submittedName>
</protein>
<accession>D0WIM0</accession>
<feature type="transmembrane region" description="Helical" evidence="5">
    <location>
        <begin position="632"/>
        <end position="651"/>
    </location>
</feature>
<dbReference type="AlphaFoldDB" id="D0WIM0"/>
<reference evidence="7" key="1">
    <citation type="submission" date="2009-10" db="EMBL/GenBank/DDBJ databases">
        <authorList>
            <person name="Weinstock G."/>
            <person name="Sodergren E."/>
            <person name="Clifton S."/>
            <person name="Fulton L."/>
            <person name="Fulton B."/>
            <person name="Courtney L."/>
            <person name="Fronick C."/>
            <person name="Harrison M."/>
            <person name="Strong C."/>
            <person name="Farmer C."/>
            <person name="Delahaunty K."/>
            <person name="Markovic C."/>
            <person name="Hall O."/>
            <person name="Minx P."/>
            <person name="Tomlinson C."/>
            <person name="Mitreva M."/>
            <person name="Nelson J."/>
            <person name="Hou S."/>
            <person name="Wollam A."/>
            <person name="Pepin K.H."/>
            <person name="Johnson M."/>
            <person name="Bhonagiri V."/>
            <person name="Nash W.E."/>
            <person name="Warren W."/>
            <person name="Chinwalla A."/>
            <person name="Mardis E.R."/>
            <person name="Wilson R.K."/>
        </authorList>
    </citation>
    <scope>NUCLEOTIDE SEQUENCE [LARGE SCALE GENOMIC DNA]</scope>
    <source>
        <strain evidence="7">ATCC 700122</strain>
    </source>
</reference>
<feature type="domain" description="ABC-2 type transporter transmembrane" evidence="6">
    <location>
        <begin position="502"/>
        <end position="705"/>
    </location>
</feature>
<dbReference type="Pfam" id="PF12698">
    <property type="entry name" value="ABC2_membrane_3"/>
    <property type="match status" value="2"/>
</dbReference>
<gene>
    <name evidence="7" type="ORF">HMPREF0762_01695</name>
</gene>
<dbReference type="NCBIfam" id="TIGR03062">
    <property type="entry name" value="pip_yhgE_Cterm"/>
    <property type="match status" value="1"/>
</dbReference>
<evidence type="ECO:0000256" key="1">
    <source>
        <dbReference type="ARBA" id="ARBA00004141"/>
    </source>
</evidence>
<dbReference type="Gene3D" id="3.40.1710.10">
    <property type="entry name" value="abc type-2 transporter like domain"/>
    <property type="match status" value="1"/>
</dbReference>
<feature type="transmembrane region" description="Helical" evidence="5">
    <location>
        <begin position="528"/>
        <end position="547"/>
    </location>
</feature>
<evidence type="ECO:0000256" key="3">
    <source>
        <dbReference type="ARBA" id="ARBA00022989"/>
    </source>
</evidence>
<comment type="caution">
    <text evidence="7">The sequence shown here is derived from an EMBL/GenBank/DDBJ whole genome shotgun (WGS) entry which is preliminary data.</text>
</comment>
<feature type="transmembrane region" description="Helical" evidence="5">
    <location>
        <begin position="657"/>
        <end position="679"/>
    </location>
</feature>
<dbReference type="PANTHER" id="PTHR43077">
    <property type="entry name" value="TRANSPORT PERMEASE YVFS-RELATED"/>
    <property type="match status" value="1"/>
</dbReference>
<evidence type="ECO:0000313" key="8">
    <source>
        <dbReference type="Proteomes" id="UP000006001"/>
    </source>
</evidence>
<feature type="transmembrane region" description="Helical" evidence="5">
    <location>
        <begin position="599"/>
        <end position="620"/>
    </location>
</feature>
<dbReference type="STRING" id="649764.HMPREF0762_01695"/>
<sequence>MKPPRLESPAKVVGDVLRIFAGDVRYGVKNVIGIIVLMGLVLVPPMYAWFNIAGSWDPYGHTEGLKVAVANEDAGYESDLTPVDINMGDAVVSSLRADDSFDWVFVSEDEAVEGIRSGRYYAAIVIPEGFSADMMTLFSPDVTHSEITYYTNEKENPIAPRITEKGAASVQDSVRVKFTETVDKAALSLASDLVSYLDGDQVSTYAARMDGHMADAARDMRSAEGDMRAFSSLMTAASGLSDASASMLSSSKDASSGAVSSITDAASGLSDASDSFDAATGAVQGALAQSLAGFDGLDAEVTSALDDAQGRSSDASAILRSAAQEAEDSRVAYESVRDAVAAADTSGEATAAIDRVIAELAALQQNLGDAADALDAGTSDASAQIDTVRSSIADAKASISDVSGSDDLRKSLDALTASLGDISTKSSTVASDLADVAGSLSRNAGSLSSRLSDAASSLDDAADKLDDTASYLDESRGKLAAALASGNLDEVRTILNGGSDALAEYLASPVRVDRQAVYGVANNGSAMAPFYTVLSLWVGAIILAAMMRTRIADRRLLELGMPSPAARYFGRFGIFSLLSFGQALLVCLGDLFVLQIQCVHPVLFVIAGIVAGQVFMLMMYTLTAMFNEVGKAVAVILLVMQVAGSGGTFPIEMTGPFFQAVYPFLPFTHGMNAMAACVAGIYGGEFAFHVVALLAFAIPTLLVALALRGPALKLNDFVDGKLAETKFM</sequence>
<keyword evidence="2 5" id="KW-0812">Transmembrane</keyword>
<dbReference type="InterPro" id="IPR051328">
    <property type="entry name" value="T7SS_ABC-Transporter"/>
</dbReference>
<dbReference type="GeneID" id="85008219"/>
<feature type="transmembrane region" description="Helical" evidence="5">
    <location>
        <begin position="568"/>
        <end position="593"/>
    </location>
</feature>
<evidence type="ECO:0000313" key="7">
    <source>
        <dbReference type="EMBL" id="EEZ60887.1"/>
    </source>
</evidence>
<keyword evidence="4 5" id="KW-0472">Membrane</keyword>
<dbReference type="Proteomes" id="UP000006001">
    <property type="component" value="Unassembled WGS sequence"/>
</dbReference>
<dbReference type="GO" id="GO:0140359">
    <property type="term" value="F:ABC-type transporter activity"/>
    <property type="evidence" value="ECO:0007669"/>
    <property type="project" value="InterPro"/>
</dbReference>
<dbReference type="RefSeq" id="WP_006362956.1">
    <property type="nucleotide sequence ID" value="NZ_GG700631.1"/>
</dbReference>
<evidence type="ECO:0000256" key="4">
    <source>
        <dbReference type="ARBA" id="ARBA00023136"/>
    </source>
</evidence>
<feature type="transmembrane region" description="Helical" evidence="5">
    <location>
        <begin position="686"/>
        <end position="707"/>
    </location>
</feature>
<keyword evidence="3 5" id="KW-1133">Transmembrane helix</keyword>
<dbReference type="InterPro" id="IPR017500">
    <property type="entry name" value="Phage_infect_YhgE_N"/>
</dbReference>
<evidence type="ECO:0000259" key="6">
    <source>
        <dbReference type="Pfam" id="PF12698"/>
    </source>
</evidence>
<proteinExistence type="predicted"/>
<feature type="transmembrane region" description="Helical" evidence="5">
    <location>
        <begin position="31"/>
        <end position="50"/>
    </location>
</feature>